<dbReference type="EMBL" id="WHZW01000013">
    <property type="protein sequence ID" value="NEG89715.1"/>
    <property type="molecule type" value="Genomic_DNA"/>
</dbReference>
<dbReference type="Gene3D" id="2.70.98.60">
    <property type="entry name" value="alpha-galactosidase from lactobacil brevis"/>
    <property type="match status" value="1"/>
</dbReference>
<dbReference type="PROSITE" id="PS00512">
    <property type="entry name" value="ALPHA_GALACTOSIDASE"/>
    <property type="match status" value="1"/>
</dbReference>
<dbReference type="PIRSF" id="PIRSF005536">
    <property type="entry name" value="Agal"/>
    <property type="match status" value="1"/>
</dbReference>
<gene>
    <name evidence="8" type="ORF">GFD25_06920</name>
</gene>
<organism evidence="8 9">
    <name type="scientific">Bifidobacterium aerophilum</name>
    <dbReference type="NCBI Taxonomy" id="1798155"/>
    <lineage>
        <taxon>Bacteria</taxon>
        <taxon>Bacillati</taxon>
        <taxon>Actinomycetota</taxon>
        <taxon>Actinomycetes</taxon>
        <taxon>Bifidobacteriales</taxon>
        <taxon>Bifidobacteriaceae</taxon>
        <taxon>Bifidobacterium</taxon>
    </lineage>
</organism>
<dbReference type="CDD" id="cd14791">
    <property type="entry name" value="GH36"/>
    <property type="match status" value="1"/>
</dbReference>
<keyword evidence="9" id="KW-1185">Reference proteome</keyword>
<dbReference type="SUPFAM" id="SSF51445">
    <property type="entry name" value="(Trans)glycosidases"/>
    <property type="match status" value="1"/>
</dbReference>
<dbReference type="Proteomes" id="UP000469194">
    <property type="component" value="Unassembled WGS sequence"/>
</dbReference>
<dbReference type="InterPro" id="IPR013780">
    <property type="entry name" value="Glyco_hydro_b"/>
</dbReference>
<dbReference type="InterPro" id="IPR038417">
    <property type="entry name" value="Alpga-gal_N_sf"/>
</dbReference>
<evidence type="ECO:0000313" key="8">
    <source>
        <dbReference type="EMBL" id="NEG89715.1"/>
    </source>
</evidence>
<evidence type="ECO:0000259" key="6">
    <source>
        <dbReference type="Pfam" id="PF16874"/>
    </source>
</evidence>
<dbReference type="InterPro" id="IPR002252">
    <property type="entry name" value="Glyco_hydro_36"/>
</dbReference>
<dbReference type="InterPro" id="IPR017853">
    <property type="entry name" value="GH"/>
</dbReference>
<dbReference type="EC" id="3.2.1.22" evidence="2 5"/>
<evidence type="ECO:0000256" key="1">
    <source>
        <dbReference type="ARBA" id="ARBA00001255"/>
    </source>
</evidence>
<dbReference type="AlphaFoldDB" id="A0A6N9Z6H4"/>
<dbReference type="PANTHER" id="PTHR43053:SF3">
    <property type="entry name" value="ALPHA-GALACTOSIDASE C-RELATED"/>
    <property type="match status" value="1"/>
</dbReference>
<sequence length="753" mass="85154">MSISYLEQNRQFHLRNDSISYVFRVLEGGELNHLYFGPRLRDDGPLSDLQEILFRDTLSVSDDRGVFSLEQIRQEYPVAGSGDLRPCALTAHDERGSHAIRLSYAGYTITDGKPPLDGLPATYAEHPGEAQTLDVLLRDDQIGLEMTLSYTLFEHAPVIARSMRLTSAGTHDITIEGAFSASLDLPDSDWDMITLTSAWSRECNVERARLRTGLQGVSSLGGRSSQHANPFIALARPNTTESHGDAIGMTLVYSGNFDADVAVDTMSDARMRIGINPDLFSWHLAPGESFQTPEALLAYSRNGLNELSQTFHELLRTRLVRGPWRGRRRPITLNTWEAFYWDIDEEGMLEVARQAADLGIELVVVDDGWFGHRDWNDTSLGDWTPNREKFPNGLKPLSSQLHALGLKFGLWFEPEMVNPDSALYMEHPDWVLGDTTRELSISRHQYPLDLTKGEVRDYLVDAMSRVIGENDVDYIKWNMNRSLSEVFSDRWPAERQGELQHRYVLGYYDLISRLAKRFPDLLIEGCSGGGGRTDPGILAYAPQTWISENTDAMERVRIQYGTSFVYPLDSMAAHVTPVPNAQTGRVASLKTRGDVAMFGVFGYELDPRTLTDDERRRIHWQIDVVKRFAPLIGNGRLYRLLSPFRRDQMPFDPDDAAWMVVSDNRQEALVGYYRTRTGVNMPVRHLRLQGLRDDLRYAIEEIGFDMPPHRPRYGDELAQVGLALVDGSNCDLHPQIDAGDNLSRIFHLRVCGD</sequence>
<dbReference type="GO" id="GO:0016052">
    <property type="term" value="P:carbohydrate catabolic process"/>
    <property type="evidence" value="ECO:0007669"/>
    <property type="project" value="InterPro"/>
</dbReference>
<evidence type="ECO:0000313" key="9">
    <source>
        <dbReference type="Proteomes" id="UP000469194"/>
    </source>
</evidence>
<name>A0A6N9Z6H4_9BIFI</name>
<comment type="catalytic activity">
    <reaction evidence="1 5">
        <text>Hydrolysis of terminal, non-reducing alpha-D-galactose residues in alpha-D-galactosides, including galactose oligosaccharides, galactomannans and galactolipids.</text>
        <dbReference type="EC" id="3.2.1.22"/>
    </reaction>
</comment>
<evidence type="ECO:0000256" key="4">
    <source>
        <dbReference type="ARBA" id="ARBA00023295"/>
    </source>
</evidence>
<feature type="domain" description="Glycosyl hydrolase family 36 C-terminal" evidence="6">
    <location>
        <begin position="656"/>
        <end position="748"/>
    </location>
</feature>
<proteinExistence type="inferred from homology"/>
<dbReference type="Gene3D" id="2.60.40.1180">
    <property type="entry name" value="Golgi alpha-mannosidase II"/>
    <property type="match status" value="1"/>
</dbReference>
<dbReference type="InterPro" id="IPR050985">
    <property type="entry name" value="Alpha-glycosidase_related"/>
</dbReference>
<feature type="domain" description="Glycosyl hydrolase family 36 N-terminal" evidence="7">
    <location>
        <begin position="29"/>
        <end position="285"/>
    </location>
</feature>
<accession>A0A6N9Z6H4</accession>
<comment type="caution">
    <text evidence="8">The sequence shown here is derived from an EMBL/GenBank/DDBJ whole genome shotgun (WGS) entry which is preliminary data.</text>
</comment>
<dbReference type="GO" id="GO:0004557">
    <property type="term" value="F:alpha-galactosidase activity"/>
    <property type="evidence" value="ECO:0007669"/>
    <property type="project" value="UniProtKB-UniRule"/>
</dbReference>
<dbReference type="InterPro" id="IPR031705">
    <property type="entry name" value="Glyco_hydro_36_C"/>
</dbReference>
<comment type="similarity">
    <text evidence="5">Belongs to the glycosyl hydrolase.</text>
</comment>
<protein>
    <recommendedName>
        <fullName evidence="2 5">Alpha-galactosidase</fullName>
        <ecNumber evidence="2 5">3.2.1.22</ecNumber>
    </recommendedName>
</protein>
<dbReference type="Pfam" id="PF16875">
    <property type="entry name" value="Glyco_hydro_36N"/>
    <property type="match status" value="1"/>
</dbReference>
<dbReference type="FunFam" id="3.20.20.70:FF:000118">
    <property type="entry name" value="Alpha-galactosidase"/>
    <property type="match status" value="1"/>
</dbReference>
<reference evidence="8 9" key="1">
    <citation type="submission" date="2019-10" db="EMBL/GenBank/DDBJ databases">
        <title>Bifidobacterium from non-human primates.</title>
        <authorList>
            <person name="Modesto M."/>
        </authorList>
    </citation>
    <scope>NUCLEOTIDE SEQUENCE [LARGE SCALE GENOMIC DNA]</scope>
    <source>
        <strain evidence="8 9">TRE17</strain>
    </source>
</reference>
<dbReference type="InterPro" id="IPR013785">
    <property type="entry name" value="Aldolase_TIM"/>
</dbReference>
<keyword evidence="3 5" id="KW-0378">Hydrolase</keyword>
<dbReference type="Pfam" id="PF16874">
    <property type="entry name" value="Glyco_hydro_36C"/>
    <property type="match status" value="1"/>
</dbReference>
<dbReference type="Pfam" id="PF02065">
    <property type="entry name" value="Melibiase"/>
    <property type="match status" value="1"/>
</dbReference>
<evidence type="ECO:0000256" key="5">
    <source>
        <dbReference type="PIRNR" id="PIRNR005536"/>
    </source>
</evidence>
<dbReference type="InterPro" id="IPR000111">
    <property type="entry name" value="Glyco_hydro_27/36_CS"/>
</dbReference>
<evidence type="ECO:0000259" key="7">
    <source>
        <dbReference type="Pfam" id="PF16875"/>
    </source>
</evidence>
<dbReference type="InterPro" id="IPR031704">
    <property type="entry name" value="Glyco_hydro_36_N"/>
</dbReference>
<dbReference type="Gene3D" id="3.20.20.70">
    <property type="entry name" value="Aldolase class I"/>
    <property type="match status" value="1"/>
</dbReference>
<evidence type="ECO:0000256" key="2">
    <source>
        <dbReference type="ARBA" id="ARBA00012755"/>
    </source>
</evidence>
<dbReference type="PRINTS" id="PR00743">
    <property type="entry name" value="GLHYDRLASE36"/>
</dbReference>
<keyword evidence="4 5" id="KW-0326">Glycosidase</keyword>
<dbReference type="PANTHER" id="PTHR43053">
    <property type="entry name" value="GLYCOSIDASE FAMILY 31"/>
    <property type="match status" value="1"/>
</dbReference>
<evidence type="ECO:0000256" key="3">
    <source>
        <dbReference type="ARBA" id="ARBA00022801"/>
    </source>
</evidence>
<dbReference type="RefSeq" id="WP_163231273.1">
    <property type="nucleotide sequence ID" value="NZ_WHZW01000013.1"/>
</dbReference>